<dbReference type="PANTHER" id="PTHR16305:SF35">
    <property type="entry name" value="TRANSCRIPTIONAL ACTIVATOR DOMAIN"/>
    <property type="match status" value="1"/>
</dbReference>
<dbReference type="Gene3D" id="3.40.50.300">
    <property type="entry name" value="P-loop containing nucleotide triphosphate hydrolases"/>
    <property type="match status" value="1"/>
</dbReference>
<keyword evidence="2" id="KW-0067">ATP-binding</keyword>
<dbReference type="PROSITE" id="PS50043">
    <property type="entry name" value="HTH_LUXR_2"/>
    <property type="match status" value="1"/>
</dbReference>
<proteinExistence type="predicted"/>
<dbReference type="InterPro" id="IPR027417">
    <property type="entry name" value="P-loop_NTPase"/>
</dbReference>
<accession>A0ABQ2X4A5</accession>
<name>A0ABQ2X4A5_9ACTN</name>
<dbReference type="SUPFAM" id="SSF52540">
    <property type="entry name" value="P-loop containing nucleoside triphosphate hydrolases"/>
    <property type="match status" value="1"/>
</dbReference>
<dbReference type="Pfam" id="PF00196">
    <property type="entry name" value="GerE"/>
    <property type="match status" value="1"/>
</dbReference>
<evidence type="ECO:0000256" key="1">
    <source>
        <dbReference type="ARBA" id="ARBA00022741"/>
    </source>
</evidence>
<evidence type="ECO:0000313" key="6">
    <source>
        <dbReference type="Proteomes" id="UP000617743"/>
    </source>
</evidence>
<evidence type="ECO:0000313" key="5">
    <source>
        <dbReference type="EMBL" id="GGW98422.1"/>
    </source>
</evidence>
<evidence type="ECO:0000256" key="2">
    <source>
        <dbReference type="ARBA" id="ARBA00022840"/>
    </source>
</evidence>
<gene>
    <name evidence="5" type="ORF">GCM10010383_30820</name>
</gene>
<dbReference type="InterPro" id="IPR011990">
    <property type="entry name" value="TPR-like_helical_dom_sf"/>
</dbReference>
<evidence type="ECO:0000256" key="3">
    <source>
        <dbReference type="SAM" id="MobiDB-lite"/>
    </source>
</evidence>
<sequence length="945" mass="102957">MRLVERDEQVRYLDRLVDECRERRGQIVLLNGPATTGKTELLRVCADRAPEDVRVLRATCSRAEQSLPFGVLSQLLRSDTLPGELAARVDRLLRDGACADAPARPDHDAVEAALVRIVHGLGVAVLDLAAETPLLIAVDDVQHADVPSLHCLLYIARRLGSARVLVVLTDEADFETQHSSFRAELRRQPHFHQLRLAPLTREGVAAVLHGGAGTPATDTPLTDTRTGDATPWDTDALFRASGGNPLLLHALIEDRHIAGAPRAKGYGLALLSCLYRDRPAVLQVVRALAVLGDAGADDELSQLAGLDTETVSRALHDLDAAGLIDKRAFRHPVARAAVVDDISPQDRLALHRRAAQLMHDRGAPTMTVARHLVEARHTHGPWAVRVLLEAAEQAMLGEDPQMATECLKLAHRSSSDEQDRPAIRARLAQAEWELSPSAAARHLTPLVAAVRGGRLGHGDRLVLLRHLLWHGRTDEAETVLGHLRGTAGDQRPESRDEPRDIERWLAATHPPLARRSRHPLTRGGDTGHLLTPLSDPWWRSAADLGDLITRGPDQQAADRAEQILAETGVGRRSPWTEEAVQLALSVLICAGRPGSAADWCDRLNDPATPRQTPVRTATLAAMRAEAAIRQGDLTVGADHARQALTHLAPKAWGVAIGLPLGSLVLAATRTGDYEEAAQCLTHSATDAMFHSRYGLHYLHARGHYHLATSHPHAALADFLSCGELMRAWDLDASALIPWRTGAAEAWLRLGNPDQAKRLVYDELTRAGADDPRARGSALRLLAALGPVSRQPELLTEALDLLEDCGDGYEQARVLVDLCRSYRALDEHRRARMVFRRAWHVTKLCNAGPLSKELTSASGDVGGFETAPVGADGITSLTGSERRVAALAVMGCTNREIAGKLHITASTVEQHLTRVYRKLNVRRRKDLPVDLRNDGATTERTPLGRR</sequence>
<keyword evidence="1" id="KW-0547">Nucleotide-binding</keyword>
<feature type="domain" description="HTH luxR-type" evidence="4">
    <location>
        <begin position="869"/>
        <end position="934"/>
    </location>
</feature>
<dbReference type="Pfam" id="PF13191">
    <property type="entry name" value="AAA_16"/>
    <property type="match status" value="1"/>
</dbReference>
<dbReference type="InterPro" id="IPR041664">
    <property type="entry name" value="AAA_16"/>
</dbReference>
<organism evidence="5 6">
    <name type="scientific">Streptomyces lomondensis</name>
    <dbReference type="NCBI Taxonomy" id="68229"/>
    <lineage>
        <taxon>Bacteria</taxon>
        <taxon>Bacillati</taxon>
        <taxon>Actinomycetota</taxon>
        <taxon>Actinomycetes</taxon>
        <taxon>Kitasatosporales</taxon>
        <taxon>Streptomycetaceae</taxon>
        <taxon>Streptomyces</taxon>
    </lineage>
</organism>
<dbReference type="SUPFAM" id="SSF46894">
    <property type="entry name" value="C-terminal effector domain of the bipartite response regulators"/>
    <property type="match status" value="1"/>
</dbReference>
<dbReference type="InterPro" id="IPR000792">
    <property type="entry name" value="Tscrpt_reg_LuxR_C"/>
</dbReference>
<dbReference type="EMBL" id="BMWC01000003">
    <property type="protein sequence ID" value="GGW98422.1"/>
    <property type="molecule type" value="Genomic_DNA"/>
</dbReference>
<dbReference type="Proteomes" id="UP000617743">
    <property type="component" value="Unassembled WGS sequence"/>
</dbReference>
<evidence type="ECO:0000259" key="4">
    <source>
        <dbReference type="PROSITE" id="PS50043"/>
    </source>
</evidence>
<dbReference type="RefSeq" id="WP_190050732.1">
    <property type="nucleotide sequence ID" value="NZ_BMWC01000003.1"/>
</dbReference>
<dbReference type="SMART" id="SM00421">
    <property type="entry name" value="HTH_LUXR"/>
    <property type="match status" value="1"/>
</dbReference>
<dbReference type="PROSITE" id="PS00622">
    <property type="entry name" value="HTH_LUXR_1"/>
    <property type="match status" value="1"/>
</dbReference>
<comment type="caution">
    <text evidence="5">The sequence shown here is derived from an EMBL/GenBank/DDBJ whole genome shotgun (WGS) entry which is preliminary data.</text>
</comment>
<dbReference type="InterPro" id="IPR016032">
    <property type="entry name" value="Sig_transdc_resp-reg_C-effctor"/>
</dbReference>
<dbReference type="CDD" id="cd06170">
    <property type="entry name" value="LuxR_C_like"/>
    <property type="match status" value="1"/>
</dbReference>
<keyword evidence="6" id="KW-1185">Reference proteome</keyword>
<feature type="region of interest" description="Disordered" evidence="3">
    <location>
        <begin position="506"/>
        <end position="528"/>
    </location>
</feature>
<reference evidence="6" key="1">
    <citation type="journal article" date="2019" name="Int. J. Syst. Evol. Microbiol.">
        <title>The Global Catalogue of Microorganisms (GCM) 10K type strain sequencing project: providing services to taxonomists for standard genome sequencing and annotation.</title>
        <authorList>
            <consortium name="The Broad Institute Genomics Platform"/>
            <consortium name="The Broad Institute Genome Sequencing Center for Infectious Disease"/>
            <person name="Wu L."/>
            <person name="Ma J."/>
        </authorList>
    </citation>
    <scope>NUCLEOTIDE SEQUENCE [LARGE SCALE GENOMIC DNA]</scope>
    <source>
        <strain evidence="6">JCM 4866</strain>
    </source>
</reference>
<dbReference type="PANTHER" id="PTHR16305">
    <property type="entry name" value="TESTICULAR SOLUBLE ADENYLYL CYCLASE"/>
    <property type="match status" value="1"/>
</dbReference>
<dbReference type="InterPro" id="IPR036388">
    <property type="entry name" value="WH-like_DNA-bd_sf"/>
</dbReference>
<dbReference type="PRINTS" id="PR00038">
    <property type="entry name" value="HTHLUXR"/>
</dbReference>
<protein>
    <recommendedName>
        <fullName evidence="4">HTH luxR-type domain-containing protein</fullName>
    </recommendedName>
</protein>
<dbReference type="Gene3D" id="1.10.10.10">
    <property type="entry name" value="Winged helix-like DNA-binding domain superfamily/Winged helix DNA-binding domain"/>
    <property type="match status" value="1"/>
</dbReference>
<dbReference type="Gene3D" id="1.25.40.10">
    <property type="entry name" value="Tetratricopeptide repeat domain"/>
    <property type="match status" value="1"/>
</dbReference>